<evidence type="ECO:0000313" key="3">
    <source>
        <dbReference type="EMBL" id="CAI6345310.1"/>
    </source>
</evidence>
<evidence type="ECO:0000313" key="4">
    <source>
        <dbReference type="Proteomes" id="UP001160148"/>
    </source>
</evidence>
<feature type="domain" description="Transposable element P transposase-like RNase H C-terminal" evidence="2">
    <location>
        <begin position="131"/>
        <end position="165"/>
    </location>
</feature>
<evidence type="ECO:0008006" key="5">
    <source>
        <dbReference type="Google" id="ProtNLM"/>
    </source>
</evidence>
<dbReference type="PANTHER" id="PTHR47577">
    <property type="entry name" value="THAP DOMAIN-CONTAINING PROTEIN 6"/>
    <property type="match status" value="1"/>
</dbReference>
<dbReference type="AlphaFoldDB" id="A0AAV0VNZ1"/>
<keyword evidence="4" id="KW-1185">Reference proteome</keyword>
<evidence type="ECO:0000259" key="2">
    <source>
        <dbReference type="Pfam" id="PF21789"/>
    </source>
</evidence>
<dbReference type="EMBL" id="CARXXK010000001">
    <property type="protein sequence ID" value="CAI6345310.1"/>
    <property type="molecule type" value="Genomic_DNA"/>
</dbReference>
<dbReference type="Pfam" id="PF21788">
    <property type="entry name" value="TNP-like_GBD"/>
    <property type="match status" value="1"/>
</dbReference>
<organism evidence="3 4">
    <name type="scientific">Macrosiphum euphorbiae</name>
    <name type="common">potato aphid</name>
    <dbReference type="NCBI Taxonomy" id="13131"/>
    <lineage>
        <taxon>Eukaryota</taxon>
        <taxon>Metazoa</taxon>
        <taxon>Ecdysozoa</taxon>
        <taxon>Arthropoda</taxon>
        <taxon>Hexapoda</taxon>
        <taxon>Insecta</taxon>
        <taxon>Pterygota</taxon>
        <taxon>Neoptera</taxon>
        <taxon>Paraneoptera</taxon>
        <taxon>Hemiptera</taxon>
        <taxon>Sternorrhyncha</taxon>
        <taxon>Aphidomorpha</taxon>
        <taxon>Aphidoidea</taxon>
        <taxon>Aphididae</taxon>
        <taxon>Macrosiphini</taxon>
        <taxon>Macrosiphum</taxon>
    </lineage>
</organism>
<name>A0AAV0VNZ1_9HEMI</name>
<dbReference type="PANTHER" id="PTHR47577:SF2">
    <property type="entry name" value="THAP DOMAIN CONTAINING 9"/>
    <property type="match status" value="1"/>
</dbReference>
<protein>
    <recommendedName>
        <fullName evidence="5">LAGLIDADG homing endonuclease</fullName>
    </recommendedName>
</protein>
<dbReference type="InterPro" id="IPR048367">
    <property type="entry name" value="TNP-like_RNaseH_C"/>
</dbReference>
<feature type="domain" description="Transposable element P transposase-like GTP-binding insertion" evidence="1">
    <location>
        <begin position="1"/>
        <end position="62"/>
    </location>
</feature>
<accession>A0AAV0VNZ1</accession>
<gene>
    <name evidence="3" type="ORF">MEUPH1_LOCUS2342</name>
</gene>
<dbReference type="Proteomes" id="UP001160148">
    <property type="component" value="Unassembled WGS sequence"/>
</dbReference>
<evidence type="ECO:0000259" key="1">
    <source>
        <dbReference type="Pfam" id="PF21788"/>
    </source>
</evidence>
<dbReference type="Pfam" id="PF21789">
    <property type="entry name" value="TNP-like_RNaseH_C"/>
    <property type="match status" value="1"/>
</dbReference>
<comment type="caution">
    <text evidence="3">The sequence shown here is derived from an EMBL/GenBank/DDBJ whole genome shotgun (WGS) entry which is preliminary data.</text>
</comment>
<dbReference type="InterPro" id="IPR048366">
    <property type="entry name" value="TNP-like_GBD"/>
</dbReference>
<sequence length="280" mass="31662">MKVKLATQLLSLSVANSLIFCKDVLKLKDFENCTATVNFIKLFNDAFDILNSRTLIPYGFKGKNNDNYENILDFSKKFIYYVHNLKLSTGQPILKSQRSTGFLGFIVCFHSLINLKKKFIDTNNLKFIPSYKLSQDHLEIFFGSVRSQGGHNNNPTSMQFRSAYKKLLVQAQIKDSGLGNCISLLDIPILNCSSVSKNPIQAINDTNASLYNDIELDPETFTVETHGTHLHLSSFSKEVSLYIAGFVSHKLASQIKGDVCTQALFGDQRKLFIIFNFFKR</sequence>
<proteinExistence type="predicted"/>
<reference evidence="3 4" key="1">
    <citation type="submission" date="2023-01" db="EMBL/GenBank/DDBJ databases">
        <authorList>
            <person name="Whitehead M."/>
        </authorList>
    </citation>
    <scope>NUCLEOTIDE SEQUENCE [LARGE SCALE GENOMIC DNA]</scope>
</reference>